<name>A0AA86PBD9_9EUKA</name>
<sequence>MNYYMERNVGEILNNKKQENKALQFQKQIQFQRQLLQAPSQPKIQRYMYTPLEKVQNSFDIAPEFSLEILLNQIQNKNEVICHCVKIIDDLDGILDSHITQLVKMNKDTRKFCIQIVRQNMIFENVKQQQVEYEQRLQKIRK</sequence>
<comment type="caution">
    <text evidence="1">The sequence shown here is derived from an EMBL/GenBank/DDBJ whole genome shotgun (WGS) entry which is preliminary data.</text>
</comment>
<evidence type="ECO:0000313" key="2">
    <source>
        <dbReference type="EMBL" id="CAL6021253.1"/>
    </source>
</evidence>
<gene>
    <name evidence="1" type="ORF">HINF_LOCUS21983</name>
    <name evidence="2" type="ORF">HINF_LOCUS28081</name>
</gene>
<accession>A0AA86PBD9</accession>
<keyword evidence="3" id="KW-1185">Reference proteome</keyword>
<reference evidence="1" key="1">
    <citation type="submission" date="2023-06" db="EMBL/GenBank/DDBJ databases">
        <authorList>
            <person name="Kurt Z."/>
        </authorList>
    </citation>
    <scope>NUCLEOTIDE SEQUENCE</scope>
</reference>
<dbReference type="Proteomes" id="UP001642409">
    <property type="component" value="Unassembled WGS sequence"/>
</dbReference>
<evidence type="ECO:0000313" key="1">
    <source>
        <dbReference type="EMBL" id="CAI9934338.1"/>
    </source>
</evidence>
<dbReference type="EMBL" id="CAXDID020000088">
    <property type="protein sequence ID" value="CAL6021253.1"/>
    <property type="molecule type" value="Genomic_DNA"/>
</dbReference>
<reference evidence="2 3" key="2">
    <citation type="submission" date="2024-07" db="EMBL/GenBank/DDBJ databases">
        <authorList>
            <person name="Akdeniz Z."/>
        </authorList>
    </citation>
    <scope>NUCLEOTIDE SEQUENCE [LARGE SCALE GENOMIC DNA]</scope>
</reference>
<evidence type="ECO:0000313" key="3">
    <source>
        <dbReference type="Proteomes" id="UP001642409"/>
    </source>
</evidence>
<dbReference type="AlphaFoldDB" id="A0AA86PBD9"/>
<dbReference type="EMBL" id="CATOUU010000564">
    <property type="protein sequence ID" value="CAI9934338.1"/>
    <property type="molecule type" value="Genomic_DNA"/>
</dbReference>
<proteinExistence type="predicted"/>
<protein>
    <submittedName>
        <fullName evidence="2">Hypothetical_protein</fullName>
    </submittedName>
</protein>
<organism evidence="1">
    <name type="scientific">Hexamita inflata</name>
    <dbReference type="NCBI Taxonomy" id="28002"/>
    <lineage>
        <taxon>Eukaryota</taxon>
        <taxon>Metamonada</taxon>
        <taxon>Diplomonadida</taxon>
        <taxon>Hexamitidae</taxon>
        <taxon>Hexamitinae</taxon>
        <taxon>Hexamita</taxon>
    </lineage>
</organism>